<evidence type="ECO:0000313" key="5">
    <source>
        <dbReference type="Proteomes" id="UP000192575"/>
    </source>
</evidence>
<dbReference type="EMBL" id="NBEF01000004">
    <property type="protein sequence ID" value="OQQ92659.1"/>
    <property type="molecule type" value="Genomic_DNA"/>
</dbReference>
<dbReference type="Gene3D" id="3.40.50.2000">
    <property type="entry name" value="Glycogen Phosphorylase B"/>
    <property type="match status" value="2"/>
</dbReference>
<accession>A0A1V9RI10</accession>
<organism evidence="4 5">
    <name type="scientific">Ligilactobacillus salivarius</name>
    <dbReference type="NCBI Taxonomy" id="1624"/>
    <lineage>
        <taxon>Bacteria</taxon>
        <taxon>Bacillati</taxon>
        <taxon>Bacillota</taxon>
        <taxon>Bacilli</taxon>
        <taxon>Lactobacillales</taxon>
        <taxon>Lactobacillaceae</taxon>
        <taxon>Ligilactobacillus</taxon>
    </lineage>
</organism>
<name>A0A1V9RI10_9LACO</name>
<keyword evidence="1" id="KW-0808">Transferase</keyword>
<dbReference type="PIRSF" id="PIRSF007023">
    <property type="entry name" value="UDP-Galf_transf"/>
    <property type="match status" value="1"/>
</dbReference>
<dbReference type="InterPro" id="IPR058592">
    <property type="entry name" value="Gtf3_C"/>
</dbReference>
<dbReference type="Pfam" id="PF26334">
    <property type="entry name" value="Gtf3_N"/>
    <property type="match status" value="1"/>
</dbReference>
<evidence type="ECO:0000259" key="2">
    <source>
        <dbReference type="Pfam" id="PF26334"/>
    </source>
</evidence>
<feature type="domain" description="Glucosyltransferase 3-like C-terminal" evidence="3">
    <location>
        <begin position="169"/>
        <end position="325"/>
    </location>
</feature>
<protein>
    <submittedName>
        <fullName evidence="4">Nucleotide sugar synthetase</fullName>
    </submittedName>
</protein>
<dbReference type="SUPFAM" id="SSF53756">
    <property type="entry name" value="UDP-Glycosyltransferase/glycogen phosphorylase"/>
    <property type="match status" value="1"/>
</dbReference>
<sequence>MSVYITKSYGLKGVAAEGQQIVANEAEKLGIEEIRIPYYDYFSDKDGLYKRLEGILTGVSEGDTVILQIPTWNYPNFEGSFIGHIKSINKVRLIIFIHDIRAMMFPTEKESMPFYLELFNIADGLIVPSENMAKYLKENNVNTPMVVQTLWDPGVQIEFEDRPKFEKKISFAGDDAKYLISKNFPLDMDVDLHLYGRKNDNMVKNKNIHYHGFLDEYSLLRELHQGGFGLDWTENSYWREYNKYNTSFKLTNYLAAGIPLIMQSDNSCRKLVENNHLGIIADSLEEATEKIRNMSEEEYNGYVESIHRISPLIKENYFTKKVLIDGVYTL</sequence>
<proteinExistence type="predicted"/>
<feature type="domain" description="Glucosyltransferase 3-like N-terminal" evidence="2">
    <location>
        <begin position="3"/>
        <end position="149"/>
    </location>
</feature>
<evidence type="ECO:0000259" key="3">
    <source>
        <dbReference type="Pfam" id="PF26337"/>
    </source>
</evidence>
<evidence type="ECO:0000313" key="4">
    <source>
        <dbReference type="EMBL" id="OQQ92659.1"/>
    </source>
</evidence>
<dbReference type="RefSeq" id="WP_081533405.1">
    <property type="nucleotide sequence ID" value="NZ_NBEF01000004.1"/>
</dbReference>
<reference evidence="4 5" key="1">
    <citation type="submission" date="2017-03" db="EMBL/GenBank/DDBJ databases">
        <title>Phylogenomics and comparative genomics of Lactobacillus salivarius, a mammalian gut commensal.</title>
        <authorList>
            <person name="Harris H.M."/>
        </authorList>
    </citation>
    <scope>NUCLEOTIDE SEQUENCE [LARGE SCALE GENOMIC DNA]</scope>
    <source>
        <strain evidence="4 5">JCM 1047</strain>
    </source>
</reference>
<gene>
    <name evidence="4" type="ORF">B6U56_00375</name>
</gene>
<dbReference type="Proteomes" id="UP000192575">
    <property type="component" value="Unassembled WGS sequence"/>
</dbReference>
<dbReference type="AlphaFoldDB" id="A0A1V9RI10"/>
<dbReference type="InterPro" id="IPR058591">
    <property type="entry name" value="Gtf3_N"/>
</dbReference>
<dbReference type="Pfam" id="PF26337">
    <property type="entry name" value="Gtf3_C"/>
    <property type="match status" value="1"/>
</dbReference>
<comment type="caution">
    <text evidence="4">The sequence shown here is derived from an EMBL/GenBank/DDBJ whole genome shotgun (WGS) entry which is preliminary data.</text>
</comment>
<evidence type="ECO:0000256" key="1">
    <source>
        <dbReference type="ARBA" id="ARBA00022679"/>
    </source>
</evidence>